<dbReference type="RefSeq" id="WP_390198626.1">
    <property type="nucleotide sequence ID" value="NZ_JBHSDV010000002.1"/>
</dbReference>
<gene>
    <name evidence="1" type="ORF">ACFOZ1_09040</name>
</gene>
<dbReference type="Proteomes" id="UP001595880">
    <property type="component" value="Unassembled WGS sequence"/>
</dbReference>
<proteinExistence type="predicted"/>
<reference evidence="2" key="1">
    <citation type="journal article" date="2019" name="Int. J. Syst. Evol. Microbiol.">
        <title>The Global Catalogue of Microorganisms (GCM) 10K type strain sequencing project: providing services to taxonomists for standard genome sequencing and annotation.</title>
        <authorList>
            <consortium name="The Broad Institute Genomics Platform"/>
            <consortium name="The Broad Institute Genome Sequencing Center for Infectious Disease"/>
            <person name="Wu L."/>
            <person name="Ma J."/>
        </authorList>
    </citation>
    <scope>NUCLEOTIDE SEQUENCE [LARGE SCALE GENOMIC DNA]</scope>
    <source>
        <strain evidence="2">KACC 14058</strain>
    </source>
</reference>
<evidence type="ECO:0008006" key="3">
    <source>
        <dbReference type="Google" id="ProtNLM"/>
    </source>
</evidence>
<keyword evidence="2" id="KW-1185">Reference proteome</keyword>
<evidence type="ECO:0000313" key="2">
    <source>
        <dbReference type="Proteomes" id="UP001595880"/>
    </source>
</evidence>
<name>A0ABV8VUW3_9BACI</name>
<organism evidence="1 2">
    <name type="scientific">Gracilibacillus marinus</name>
    <dbReference type="NCBI Taxonomy" id="630535"/>
    <lineage>
        <taxon>Bacteria</taxon>
        <taxon>Bacillati</taxon>
        <taxon>Bacillota</taxon>
        <taxon>Bacilli</taxon>
        <taxon>Bacillales</taxon>
        <taxon>Bacillaceae</taxon>
        <taxon>Gracilibacillus</taxon>
    </lineage>
</organism>
<accession>A0ABV8VUW3</accession>
<comment type="caution">
    <text evidence="1">The sequence shown here is derived from an EMBL/GenBank/DDBJ whole genome shotgun (WGS) entry which is preliminary data.</text>
</comment>
<protein>
    <recommendedName>
        <fullName evidence="3">DUF4351 domain-containing protein</fullName>
    </recommendedName>
</protein>
<sequence length="143" mass="16579">MQQLEDQETGLRYLETLLRYVFQVDQQLTKTTFHDMIQYIEQTYNEGSEIVMTLADILREEGREIGKKEGIMEGIREGKLEGKQEGKQEALANTAIRLIIKFVAPIHKELEEKIKKQDIATLEGIIDRIDELETLAEVEAWVK</sequence>
<dbReference type="EMBL" id="JBHSDV010000002">
    <property type="protein sequence ID" value="MFC4387954.1"/>
    <property type="molecule type" value="Genomic_DNA"/>
</dbReference>
<evidence type="ECO:0000313" key="1">
    <source>
        <dbReference type="EMBL" id="MFC4387954.1"/>
    </source>
</evidence>